<dbReference type="InterPro" id="IPR019780">
    <property type="entry name" value="Germin_Mn-BS"/>
</dbReference>
<evidence type="ECO:0000256" key="7">
    <source>
        <dbReference type="PIRSR" id="PIRSR601929-1"/>
    </source>
</evidence>
<feature type="binding site" evidence="8">
    <location>
        <position position="110"/>
    </location>
    <ligand>
        <name>Mn(2+)</name>
        <dbReference type="ChEBI" id="CHEBI:29035"/>
    </ligand>
</feature>
<evidence type="ECO:0000256" key="2">
    <source>
        <dbReference type="ARBA" id="ARBA00007456"/>
    </source>
</evidence>
<keyword evidence="10" id="KW-0732">Signal</keyword>
<keyword evidence="4 10" id="KW-0964">Secreted</keyword>
<evidence type="ECO:0000313" key="14">
    <source>
        <dbReference type="Proteomes" id="UP000006727"/>
    </source>
</evidence>
<evidence type="ECO:0000256" key="9">
    <source>
        <dbReference type="PIRSR" id="PIRSR601929-3"/>
    </source>
</evidence>
<dbReference type="PROSITE" id="PS00725">
    <property type="entry name" value="GERMIN"/>
    <property type="match status" value="1"/>
</dbReference>
<dbReference type="SUPFAM" id="SSF51182">
    <property type="entry name" value="RmlC-like cupins"/>
    <property type="match status" value="1"/>
</dbReference>
<evidence type="ECO:0000313" key="12">
    <source>
        <dbReference type="EMBL" id="PNR28835.1"/>
    </source>
</evidence>
<dbReference type="EMBL" id="ABEU02000023">
    <property type="protein sequence ID" value="PNR28835.1"/>
    <property type="molecule type" value="Genomic_DNA"/>
</dbReference>
<keyword evidence="6 7" id="KW-0464">Manganese</keyword>
<evidence type="ECO:0000256" key="8">
    <source>
        <dbReference type="PIRSR" id="PIRSR601929-2"/>
    </source>
</evidence>
<dbReference type="OrthoDB" id="1921208at2759"/>
<evidence type="ECO:0000256" key="10">
    <source>
        <dbReference type="RuleBase" id="RU366015"/>
    </source>
</evidence>
<dbReference type="FunFam" id="2.60.120.10:FF:000346">
    <property type="entry name" value="Germin-like protein"/>
    <property type="match status" value="1"/>
</dbReference>
<dbReference type="InterPro" id="IPR011051">
    <property type="entry name" value="RmlC_Cupin_sf"/>
</dbReference>
<protein>
    <recommendedName>
        <fullName evidence="10">Germin-like protein</fullName>
    </recommendedName>
</protein>
<dbReference type="SMR" id="A0A2K1IHT4"/>
<dbReference type="EnsemblPlants" id="Pp3c23_1340V3.2">
    <property type="protein sequence ID" value="PAC:32949336.CDS.1"/>
    <property type="gene ID" value="Pp3c23_1340"/>
</dbReference>
<feature type="binding site" evidence="7">
    <location>
        <position position="110"/>
    </location>
    <ligand>
        <name>oxalate</name>
        <dbReference type="ChEBI" id="CHEBI:30623"/>
    </ligand>
</feature>
<feature type="disulfide bond" evidence="9">
    <location>
        <begin position="30"/>
        <end position="45"/>
    </location>
</feature>
<feature type="binding site" evidence="8">
    <location>
        <position position="115"/>
    </location>
    <ligand>
        <name>Mn(2+)</name>
        <dbReference type="ChEBI" id="CHEBI:29035"/>
    </ligand>
</feature>
<dbReference type="SMART" id="SM00835">
    <property type="entry name" value="Cupin_1"/>
    <property type="match status" value="1"/>
</dbReference>
<keyword evidence="9" id="KW-1015">Disulfide bond</keyword>
<evidence type="ECO:0000256" key="5">
    <source>
        <dbReference type="ARBA" id="ARBA00022723"/>
    </source>
</evidence>
<feature type="signal peptide" evidence="10">
    <location>
        <begin position="1"/>
        <end position="20"/>
    </location>
</feature>
<feature type="binding site" evidence="7">
    <location>
        <position position="115"/>
    </location>
    <ligand>
        <name>oxalate</name>
        <dbReference type="ChEBI" id="CHEBI:30623"/>
    </ligand>
</feature>
<evidence type="ECO:0000256" key="6">
    <source>
        <dbReference type="ARBA" id="ARBA00023211"/>
    </source>
</evidence>
<evidence type="ECO:0000256" key="3">
    <source>
        <dbReference type="ARBA" id="ARBA00022523"/>
    </source>
</evidence>
<name>A0A2K1IHT4_PHYPA</name>
<accession>A0A2K1IHT4</accession>
<keyword evidence="14" id="KW-1185">Reference proteome</keyword>
<keyword evidence="3 10" id="KW-0052">Apoplast</keyword>
<dbReference type="PRINTS" id="PR00325">
    <property type="entry name" value="GERMIN"/>
</dbReference>
<dbReference type="GO" id="GO:0048046">
    <property type="term" value="C:apoplast"/>
    <property type="evidence" value="ECO:0007669"/>
    <property type="project" value="UniProtKB-SubCell"/>
</dbReference>
<reference evidence="13" key="3">
    <citation type="submission" date="2020-12" db="UniProtKB">
        <authorList>
            <consortium name="EnsemblPlants"/>
        </authorList>
    </citation>
    <scope>IDENTIFICATION</scope>
</reference>
<dbReference type="GeneID" id="112275621"/>
<dbReference type="Pfam" id="PF00190">
    <property type="entry name" value="Cupin_1"/>
    <property type="match status" value="1"/>
</dbReference>
<dbReference type="Gramene" id="Pp3c23_1340V3.1">
    <property type="protein sequence ID" value="PAC:32949335.CDS.1"/>
    <property type="gene ID" value="Pp3c23_1340"/>
</dbReference>
<dbReference type="PANTHER" id="PTHR31238">
    <property type="entry name" value="GERMIN-LIKE PROTEIN SUBFAMILY 3 MEMBER 3"/>
    <property type="match status" value="1"/>
</dbReference>
<proteinExistence type="inferred from homology"/>
<feature type="binding site" evidence="8">
    <location>
        <position position="108"/>
    </location>
    <ligand>
        <name>Mn(2+)</name>
        <dbReference type="ChEBI" id="CHEBI:29035"/>
    </ligand>
</feature>
<organism evidence="12">
    <name type="scientific">Physcomitrium patens</name>
    <name type="common">Spreading-leaved earth moss</name>
    <name type="synonym">Physcomitrella patens</name>
    <dbReference type="NCBI Taxonomy" id="3218"/>
    <lineage>
        <taxon>Eukaryota</taxon>
        <taxon>Viridiplantae</taxon>
        <taxon>Streptophyta</taxon>
        <taxon>Embryophyta</taxon>
        <taxon>Bryophyta</taxon>
        <taxon>Bryophytina</taxon>
        <taxon>Bryopsida</taxon>
        <taxon>Funariidae</taxon>
        <taxon>Funariales</taxon>
        <taxon>Funariaceae</taxon>
        <taxon>Physcomitrium</taxon>
    </lineage>
</organism>
<dbReference type="Gramene" id="Pp3c23_1340V3.2">
    <property type="protein sequence ID" value="PAC:32949336.CDS.1"/>
    <property type="gene ID" value="Pp3c23_1340"/>
</dbReference>
<evidence type="ECO:0000313" key="13">
    <source>
        <dbReference type="EnsemblPlants" id="PAC:32949335.CDS.1"/>
    </source>
</evidence>
<comment type="similarity">
    <text evidence="2 10">Belongs to the germin family.</text>
</comment>
<dbReference type="GO" id="GO:0030145">
    <property type="term" value="F:manganese ion binding"/>
    <property type="evidence" value="ECO:0007669"/>
    <property type="project" value="UniProtKB-UniRule"/>
</dbReference>
<dbReference type="EnsemblPlants" id="Pp3c23_1340V3.1">
    <property type="protein sequence ID" value="PAC:32949335.CDS.1"/>
    <property type="gene ID" value="Pp3c23_1340"/>
</dbReference>
<feature type="binding site" evidence="8">
    <location>
        <position position="154"/>
    </location>
    <ligand>
        <name>Mn(2+)</name>
        <dbReference type="ChEBI" id="CHEBI:29035"/>
    </ligand>
</feature>
<evidence type="ECO:0000256" key="1">
    <source>
        <dbReference type="ARBA" id="ARBA00004271"/>
    </source>
</evidence>
<dbReference type="InterPro" id="IPR014710">
    <property type="entry name" value="RmlC-like_jellyroll"/>
</dbReference>
<feature type="domain" description="Cupin type-1" evidence="11">
    <location>
        <begin position="59"/>
        <end position="207"/>
    </location>
</feature>
<evidence type="ECO:0000256" key="4">
    <source>
        <dbReference type="ARBA" id="ARBA00022525"/>
    </source>
</evidence>
<gene>
    <name evidence="13" type="primary">LOC112275621</name>
    <name evidence="12" type="ORF">PHYPA_027527</name>
</gene>
<reference evidence="12 14" key="1">
    <citation type="journal article" date="2008" name="Science">
        <title>The Physcomitrella genome reveals evolutionary insights into the conquest of land by plants.</title>
        <authorList>
            <person name="Rensing S."/>
            <person name="Lang D."/>
            <person name="Zimmer A."/>
            <person name="Terry A."/>
            <person name="Salamov A."/>
            <person name="Shapiro H."/>
            <person name="Nishiyama T."/>
            <person name="Perroud P.-F."/>
            <person name="Lindquist E."/>
            <person name="Kamisugi Y."/>
            <person name="Tanahashi T."/>
            <person name="Sakakibara K."/>
            <person name="Fujita T."/>
            <person name="Oishi K."/>
            <person name="Shin-I T."/>
            <person name="Kuroki Y."/>
            <person name="Toyoda A."/>
            <person name="Suzuki Y."/>
            <person name="Hashimoto A."/>
            <person name="Yamaguchi K."/>
            <person name="Sugano A."/>
            <person name="Kohara Y."/>
            <person name="Fujiyama A."/>
            <person name="Anterola A."/>
            <person name="Aoki S."/>
            <person name="Ashton N."/>
            <person name="Barbazuk W.B."/>
            <person name="Barker E."/>
            <person name="Bennetzen J."/>
            <person name="Bezanilla M."/>
            <person name="Blankenship R."/>
            <person name="Cho S.H."/>
            <person name="Dutcher S."/>
            <person name="Estelle M."/>
            <person name="Fawcett J.A."/>
            <person name="Gundlach H."/>
            <person name="Hanada K."/>
            <person name="Heyl A."/>
            <person name="Hicks K.A."/>
            <person name="Hugh J."/>
            <person name="Lohr M."/>
            <person name="Mayer K."/>
            <person name="Melkozernov A."/>
            <person name="Murata T."/>
            <person name="Nelson D."/>
            <person name="Pils B."/>
            <person name="Prigge M."/>
            <person name="Reiss B."/>
            <person name="Renner T."/>
            <person name="Rombauts S."/>
            <person name="Rushton P."/>
            <person name="Sanderfoot A."/>
            <person name="Schween G."/>
            <person name="Shiu S.-H."/>
            <person name="Stueber K."/>
            <person name="Theodoulou F.L."/>
            <person name="Tu H."/>
            <person name="Van de Peer Y."/>
            <person name="Verrier P.J."/>
            <person name="Waters E."/>
            <person name="Wood A."/>
            <person name="Yang L."/>
            <person name="Cove D."/>
            <person name="Cuming A."/>
            <person name="Hasebe M."/>
            <person name="Lucas S."/>
            <person name="Mishler D.B."/>
            <person name="Reski R."/>
            <person name="Grigoriev I."/>
            <person name="Quatrano R.S."/>
            <person name="Boore J.L."/>
        </authorList>
    </citation>
    <scope>NUCLEOTIDE SEQUENCE [LARGE SCALE GENOMIC DNA]</scope>
    <source>
        <strain evidence="13 14">cv. Gransden 2004</strain>
    </source>
</reference>
<dbReference type="AlphaFoldDB" id="A0A2K1IHT4"/>
<keyword evidence="5 7" id="KW-0479">Metal-binding</keyword>
<reference evidence="12 14" key="2">
    <citation type="journal article" date="2018" name="Plant J.">
        <title>The Physcomitrella patens chromosome-scale assembly reveals moss genome structure and evolution.</title>
        <authorList>
            <person name="Lang D."/>
            <person name="Ullrich K.K."/>
            <person name="Murat F."/>
            <person name="Fuchs J."/>
            <person name="Jenkins J."/>
            <person name="Haas F.B."/>
            <person name="Piednoel M."/>
            <person name="Gundlach H."/>
            <person name="Van Bel M."/>
            <person name="Meyberg R."/>
            <person name="Vives C."/>
            <person name="Morata J."/>
            <person name="Symeonidi A."/>
            <person name="Hiss M."/>
            <person name="Muchero W."/>
            <person name="Kamisugi Y."/>
            <person name="Saleh O."/>
            <person name="Blanc G."/>
            <person name="Decker E.L."/>
            <person name="van Gessel N."/>
            <person name="Grimwood J."/>
            <person name="Hayes R.D."/>
            <person name="Graham S.W."/>
            <person name="Gunter L.E."/>
            <person name="McDaniel S.F."/>
            <person name="Hoernstein S.N.W."/>
            <person name="Larsson A."/>
            <person name="Li F.W."/>
            <person name="Perroud P.F."/>
            <person name="Phillips J."/>
            <person name="Ranjan P."/>
            <person name="Rokshar D.S."/>
            <person name="Rothfels C.J."/>
            <person name="Schneider L."/>
            <person name="Shu S."/>
            <person name="Stevenson D.W."/>
            <person name="Thummler F."/>
            <person name="Tillich M."/>
            <person name="Villarreal Aguilar J.C."/>
            <person name="Widiez T."/>
            <person name="Wong G.K."/>
            <person name="Wymore A."/>
            <person name="Zhang Y."/>
            <person name="Zimmer A.D."/>
            <person name="Quatrano R.S."/>
            <person name="Mayer K.F.X."/>
            <person name="Goodstein D."/>
            <person name="Casacuberta J.M."/>
            <person name="Vandepoele K."/>
            <person name="Reski R."/>
            <person name="Cuming A.C."/>
            <person name="Tuskan G.A."/>
            <person name="Maumus F."/>
            <person name="Salse J."/>
            <person name="Schmutz J."/>
            <person name="Rensing S.A."/>
        </authorList>
    </citation>
    <scope>NUCLEOTIDE SEQUENCE [LARGE SCALE GENOMIC DNA]</scope>
    <source>
        <strain evidence="13 14">cv. Gransden 2004</strain>
    </source>
</reference>
<sequence>MAKPFAILVVVASLVALASASDADPINDYCVADLASKITINGLACKPASSAMSEDFAFRGFRKDGDTNNPLGIALAPGFAGINYPGLNTLGFALAKFNYAKGGLVPPHTHPRAAEVIYVVKGEVHVGFVDTAGKLFATSLKRGDFFVFPKGLVHFQLNVGSGHAVTISVLNGQNPGVQFSTAVFAAQPSIDTSVLARAFQLKDMDVMDLQTKFKPAA</sequence>
<dbReference type="InterPro" id="IPR001929">
    <property type="entry name" value="Germin"/>
</dbReference>
<dbReference type="RefSeq" id="XP_024361901.1">
    <property type="nucleotide sequence ID" value="XM_024506133.2"/>
</dbReference>
<dbReference type="Proteomes" id="UP000006727">
    <property type="component" value="Chromosome 23"/>
</dbReference>
<feature type="chain" id="PRO_5044515069" description="Germin-like protein" evidence="10">
    <location>
        <begin position="21"/>
        <end position="217"/>
    </location>
</feature>
<comment type="subcellular location">
    <subcellularLocation>
        <location evidence="1 10">Secreted</location>
        <location evidence="1 10">Extracellular space</location>
        <location evidence="1 10">Apoplast</location>
    </subcellularLocation>
</comment>
<evidence type="ECO:0000259" key="11">
    <source>
        <dbReference type="SMART" id="SM00835"/>
    </source>
</evidence>
<dbReference type="Gene3D" id="2.60.120.10">
    <property type="entry name" value="Jelly Rolls"/>
    <property type="match status" value="1"/>
</dbReference>
<dbReference type="InterPro" id="IPR006045">
    <property type="entry name" value="Cupin_1"/>
</dbReference>
<dbReference type="CDD" id="cd02241">
    <property type="entry name" value="cupin_OxOx"/>
    <property type="match status" value="1"/>
</dbReference>